<evidence type="ECO:0000313" key="1">
    <source>
        <dbReference type="EMBL" id="TFK17642.1"/>
    </source>
</evidence>
<gene>
    <name evidence="1" type="ORF">FA15DRAFT_547545</name>
</gene>
<sequence>KVFNLNTYKFHSLGNYVFSIKQFGTSDSHTTETVCSLTHRSHCIVILIAYL</sequence>
<feature type="non-terminal residue" evidence="1">
    <location>
        <position position="1"/>
    </location>
</feature>
<dbReference type="Proteomes" id="UP000307440">
    <property type="component" value="Unassembled WGS sequence"/>
</dbReference>
<keyword evidence="2" id="KW-1185">Reference proteome</keyword>
<organism evidence="1 2">
    <name type="scientific">Coprinopsis marcescibilis</name>
    <name type="common">Agaric fungus</name>
    <name type="synonym">Psathyrella marcescibilis</name>
    <dbReference type="NCBI Taxonomy" id="230819"/>
    <lineage>
        <taxon>Eukaryota</taxon>
        <taxon>Fungi</taxon>
        <taxon>Dikarya</taxon>
        <taxon>Basidiomycota</taxon>
        <taxon>Agaricomycotina</taxon>
        <taxon>Agaricomycetes</taxon>
        <taxon>Agaricomycetidae</taxon>
        <taxon>Agaricales</taxon>
        <taxon>Agaricineae</taxon>
        <taxon>Psathyrellaceae</taxon>
        <taxon>Coprinopsis</taxon>
    </lineage>
</organism>
<dbReference type="AlphaFoldDB" id="A0A5C3KCR5"/>
<feature type="non-terminal residue" evidence="1">
    <location>
        <position position="51"/>
    </location>
</feature>
<name>A0A5C3KCR5_COPMA</name>
<proteinExistence type="predicted"/>
<protein>
    <submittedName>
        <fullName evidence="1">Uncharacterized protein</fullName>
    </submittedName>
</protein>
<dbReference type="OrthoDB" id="3269417at2759"/>
<evidence type="ECO:0000313" key="2">
    <source>
        <dbReference type="Proteomes" id="UP000307440"/>
    </source>
</evidence>
<reference evidence="1 2" key="1">
    <citation type="journal article" date="2019" name="Nat. Ecol. Evol.">
        <title>Megaphylogeny resolves global patterns of mushroom evolution.</title>
        <authorList>
            <person name="Varga T."/>
            <person name="Krizsan K."/>
            <person name="Foldi C."/>
            <person name="Dima B."/>
            <person name="Sanchez-Garcia M."/>
            <person name="Sanchez-Ramirez S."/>
            <person name="Szollosi G.J."/>
            <person name="Szarkandi J.G."/>
            <person name="Papp V."/>
            <person name="Albert L."/>
            <person name="Andreopoulos W."/>
            <person name="Angelini C."/>
            <person name="Antonin V."/>
            <person name="Barry K.W."/>
            <person name="Bougher N.L."/>
            <person name="Buchanan P."/>
            <person name="Buyck B."/>
            <person name="Bense V."/>
            <person name="Catcheside P."/>
            <person name="Chovatia M."/>
            <person name="Cooper J."/>
            <person name="Damon W."/>
            <person name="Desjardin D."/>
            <person name="Finy P."/>
            <person name="Geml J."/>
            <person name="Haridas S."/>
            <person name="Hughes K."/>
            <person name="Justo A."/>
            <person name="Karasinski D."/>
            <person name="Kautmanova I."/>
            <person name="Kiss B."/>
            <person name="Kocsube S."/>
            <person name="Kotiranta H."/>
            <person name="LaButti K.M."/>
            <person name="Lechner B.E."/>
            <person name="Liimatainen K."/>
            <person name="Lipzen A."/>
            <person name="Lukacs Z."/>
            <person name="Mihaltcheva S."/>
            <person name="Morgado L.N."/>
            <person name="Niskanen T."/>
            <person name="Noordeloos M.E."/>
            <person name="Ohm R.A."/>
            <person name="Ortiz-Santana B."/>
            <person name="Ovrebo C."/>
            <person name="Racz N."/>
            <person name="Riley R."/>
            <person name="Savchenko A."/>
            <person name="Shiryaev A."/>
            <person name="Soop K."/>
            <person name="Spirin V."/>
            <person name="Szebenyi C."/>
            <person name="Tomsovsky M."/>
            <person name="Tulloss R.E."/>
            <person name="Uehling J."/>
            <person name="Grigoriev I.V."/>
            <person name="Vagvolgyi C."/>
            <person name="Papp T."/>
            <person name="Martin F.M."/>
            <person name="Miettinen O."/>
            <person name="Hibbett D.S."/>
            <person name="Nagy L.G."/>
        </authorList>
    </citation>
    <scope>NUCLEOTIDE SEQUENCE [LARGE SCALE GENOMIC DNA]</scope>
    <source>
        <strain evidence="1 2">CBS 121175</strain>
    </source>
</reference>
<dbReference type="EMBL" id="ML210481">
    <property type="protein sequence ID" value="TFK17642.1"/>
    <property type="molecule type" value="Genomic_DNA"/>
</dbReference>
<accession>A0A5C3KCR5</accession>